<dbReference type="AlphaFoldDB" id="A0A6B8VWS5"/>
<dbReference type="Pfam" id="PF09449">
    <property type="entry name" value="DUF2020"/>
    <property type="match status" value="1"/>
</dbReference>
<dbReference type="EMBL" id="CP046452">
    <property type="protein sequence ID" value="QGU03156.1"/>
    <property type="molecule type" value="Genomic_DNA"/>
</dbReference>
<reference evidence="4" key="1">
    <citation type="submission" date="2019-11" db="EMBL/GenBank/DDBJ databases">
        <title>Complete genome sequence of Corynebacterium kalinowskii 1959, a novel Corynebacterium species isolated from soil of a small paddock in Vilsendorf, Germany.</title>
        <authorList>
            <person name="Schaffert L."/>
            <person name="Ruwe M."/>
            <person name="Milse J."/>
            <person name="Hanuschka K."/>
            <person name="Ortseifen V."/>
            <person name="Droste J."/>
            <person name="Brandt D."/>
            <person name="Schlueter L."/>
            <person name="Kutter Y."/>
            <person name="Vinke S."/>
            <person name="Viehoefer P."/>
            <person name="Jacob L."/>
            <person name="Luebke N.-C."/>
            <person name="Schulte-Berndt E."/>
            <person name="Hain C."/>
            <person name="Linder M."/>
            <person name="Schmidt P."/>
            <person name="Wollenschlaeger L."/>
            <person name="Luttermann T."/>
            <person name="Thieme E."/>
            <person name="Hassa J."/>
            <person name="Haak M."/>
            <person name="Wittchen M."/>
            <person name="Mentz A."/>
            <person name="Persicke M."/>
            <person name="Busche T."/>
            <person name="Ruckert C."/>
        </authorList>
    </citation>
    <scope>NUCLEOTIDE SEQUENCE [LARGE SCALE GENOMIC DNA]</scope>
    <source>
        <strain evidence="4">1959</strain>
    </source>
</reference>
<dbReference type="InterPro" id="IPR016123">
    <property type="entry name" value="Mog1/PsbP_a/b/a-sand"/>
</dbReference>
<dbReference type="PROSITE" id="PS51257">
    <property type="entry name" value="PROKAR_LIPOPROTEIN"/>
    <property type="match status" value="1"/>
</dbReference>
<dbReference type="InterPro" id="IPR018567">
    <property type="entry name" value="DUF2020"/>
</dbReference>
<accession>A0A6B8VWS5</accession>
<evidence type="ECO:0000259" key="2">
    <source>
        <dbReference type="Pfam" id="PF09449"/>
    </source>
</evidence>
<dbReference type="Proteomes" id="UP000427071">
    <property type="component" value="Chromosome"/>
</dbReference>
<dbReference type="RefSeq" id="WP_156193474.1">
    <property type="nucleotide sequence ID" value="NZ_CP046452.1"/>
</dbReference>
<dbReference type="SUPFAM" id="SSF55724">
    <property type="entry name" value="Mog1p/PsbP-like"/>
    <property type="match status" value="1"/>
</dbReference>
<name>A0A6B8VWS5_9CORY</name>
<dbReference type="Gene3D" id="3.40.1000.10">
    <property type="entry name" value="Mog1/PsbP, alpha/beta/alpha sandwich"/>
    <property type="match status" value="1"/>
</dbReference>
<evidence type="ECO:0000313" key="4">
    <source>
        <dbReference type="Proteomes" id="UP000427071"/>
    </source>
</evidence>
<keyword evidence="4" id="KW-1185">Reference proteome</keyword>
<proteinExistence type="predicted"/>
<dbReference type="KEGG" id="ckw:CKALI_11570"/>
<feature type="signal peptide" evidence="1">
    <location>
        <begin position="1"/>
        <end position="22"/>
    </location>
</feature>
<feature type="chain" id="PRO_5039531647" description="DUF2020 domain-containing protein" evidence="1">
    <location>
        <begin position="23"/>
        <end position="184"/>
    </location>
</feature>
<evidence type="ECO:0000256" key="1">
    <source>
        <dbReference type="SAM" id="SignalP"/>
    </source>
</evidence>
<protein>
    <recommendedName>
        <fullName evidence="2">DUF2020 domain-containing protein</fullName>
    </recommendedName>
</protein>
<organism evidence="3 4">
    <name type="scientific">Corynebacterium kalinowskii</name>
    <dbReference type="NCBI Taxonomy" id="2675216"/>
    <lineage>
        <taxon>Bacteria</taxon>
        <taxon>Bacillati</taxon>
        <taxon>Actinomycetota</taxon>
        <taxon>Actinomycetes</taxon>
        <taxon>Mycobacteriales</taxon>
        <taxon>Corynebacteriaceae</taxon>
        <taxon>Corynebacterium</taxon>
    </lineage>
</organism>
<evidence type="ECO:0000313" key="3">
    <source>
        <dbReference type="EMBL" id="QGU03156.1"/>
    </source>
</evidence>
<gene>
    <name evidence="3" type="ORF">CKALI_11570</name>
</gene>
<keyword evidence="1" id="KW-0732">Signal</keyword>
<feature type="domain" description="DUF2020" evidence="2">
    <location>
        <begin position="43"/>
        <end position="184"/>
    </location>
</feature>
<sequence>MRTILPALVAVCALSACTTSTTSDPTPSSTSMVAPAVAGDQGLPFDAMPDIPTGRNELVPCPYLDSQWVADTNGQRVLGSGIDERFDHPACVFWSYAEEEQLTVMVRTMASESDAEQVVNWAAPIDTTEPADLPAGWMGGRLGSPGRSLYAVYKDNKAVVVFTNQDQSLKAQLVAEETIKNLGL</sequence>